<dbReference type="PANTHER" id="PTHR37984">
    <property type="entry name" value="PROTEIN CBG26694"/>
    <property type="match status" value="1"/>
</dbReference>
<keyword evidence="3" id="KW-0540">Nuclease</keyword>
<dbReference type="Gene3D" id="2.40.70.10">
    <property type="entry name" value="Acid Proteases"/>
    <property type="match status" value="1"/>
</dbReference>
<reference evidence="7" key="1">
    <citation type="journal article" date="2023" name="G3 (Bethesda)">
        <title>A reference genome for the long-term kleptoplast-retaining sea slug Elysia crispata morphotype clarki.</title>
        <authorList>
            <person name="Eastman K.E."/>
            <person name="Pendleton A.L."/>
            <person name="Shaikh M.A."/>
            <person name="Suttiyut T."/>
            <person name="Ogas R."/>
            <person name="Tomko P."/>
            <person name="Gavelis G."/>
            <person name="Widhalm J.R."/>
            <person name="Wisecaver J.H."/>
        </authorList>
    </citation>
    <scope>NUCLEOTIDE SEQUENCE</scope>
    <source>
        <strain evidence="7">ECLA1</strain>
    </source>
</reference>
<dbReference type="PANTHER" id="PTHR37984:SF5">
    <property type="entry name" value="PROTEIN NYNRIN-LIKE"/>
    <property type="match status" value="1"/>
</dbReference>
<dbReference type="GO" id="GO:0016779">
    <property type="term" value="F:nucleotidyltransferase activity"/>
    <property type="evidence" value="ECO:0007669"/>
    <property type="project" value="UniProtKB-KW"/>
</dbReference>
<dbReference type="AlphaFoldDB" id="A0AAE0YD58"/>
<dbReference type="InterPro" id="IPR001995">
    <property type="entry name" value="Peptidase_A2_cat"/>
</dbReference>
<dbReference type="Proteomes" id="UP001283361">
    <property type="component" value="Unassembled WGS sequence"/>
</dbReference>
<dbReference type="Pfam" id="PF13975">
    <property type="entry name" value="gag-asp_proteas"/>
    <property type="match status" value="1"/>
</dbReference>
<keyword evidence="8" id="KW-1185">Reference proteome</keyword>
<evidence type="ECO:0000313" key="8">
    <source>
        <dbReference type="Proteomes" id="UP001283361"/>
    </source>
</evidence>
<dbReference type="InterPro" id="IPR050951">
    <property type="entry name" value="Retrovirus_Pol_polyprotein"/>
</dbReference>
<keyword evidence="1" id="KW-0808">Transferase</keyword>
<dbReference type="PROSITE" id="PS00141">
    <property type="entry name" value="ASP_PROTEASE"/>
    <property type="match status" value="1"/>
</dbReference>
<comment type="caution">
    <text evidence="7">The sequence shown here is derived from an EMBL/GenBank/DDBJ whole genome shotgun (WGS) entry which is preliminary data.</text>
</comment>
<evidence type="ECO:0000256" key="3">
    <source>
        <dbReference type="ARBA" id="ARBA00022722"/>
    </source>
</evidence>
<dbReference type="PROSITE" id="PS50175">
    <property type="entry name" value="ASP_PROT_RETROV"/>
    <property type="match status" value="1"/>
</dbReference>
<keyword evidence="4" id="KW-0255">Endonuclease</keyword>
<evidence type="ECO:0000256" key="5">
    <source>
        <dbReference type="ARBA" id="ARBA00022801"/>
    </source>
</evidence>
<keyword evidence="5" id="KW-0378">Hydrolase</keyword>
<name>A0AAE0YD58_9GAST</name>
<evidence type="ECO:0000256" key="1">
    <source>
        <dbReference type="ARBA" id="ARBA00022679"/>
    </source>
</evidence>
<evidence type="ECO:0000256" key="2">
    <source>
        <dbReference type="ARBA" id="ARBA00022695"/>
    </source>
</evidence>
<dbReference type="SUPFAM" id="SSF50630">
    <property type="entry name" value="Acid proteases"/>
    <property type="match status" value="1"/>
</dbReference>
<accession>A0AAE0YD58</accession>
<dbReference type="GO" id="GO:0006508">
    <property type="term" value="P:proteolysis"/>
    <property type="evidence" value="ECO:0007669"/>
    <property type="project" value="InterPro"/>
</dbReference>
<sequence>MSCDFADFLDRALRDKFVCGIKNESAIRRLLKAEGSTFQEVVNIATQIEMAEKQTASIQRHCAVAAVHQKTVKTTVFKGAKPTCYRCGGEHTADRRRFIKASCRACGKVGLIARACRTTKSKSQPVPAIHQEANDEPEDCEYLYATTSATNHSHTRAGVTVPLKIQNVDLDFLIDTGASRTLIPEEVLRKNNITLEIKPCSIQFKGYGGQDIPVKGEAMVQIKYNGEHFR</sequence>
<evidence type="ECO:0000256" key="4">
    <source>
        <dbReference type="ARBA" id="ARBA00022759"/>
    </source>
</evidence>
<dbReference type="EMBL" id="JAWDGP010006444">
    <property type="protein sequence ID" value="KAK3741114.1"/>
    <property type="molecule type" value="Genomic_DNA"/>
</dbReference>
<keyword evidence="2" id="KW-0548">Nucleotidyltransferase</keyword>
<gene>
    <name evidence="7" type="ORF">RRG08_042481</name>
</gene>
<evidence type="ECO:0000259" key="6">
    <source>
        <dbReference type="PROSITE" id="PS50175"/>
    </source>
</evidence>
<feature type="domain" description="Peptidase A2" evidence="6">
    <location>
        <begin position="170"/>
        <end position="209"/>
    </location>
</feature>
<dbReference type="InterPro" id="IPR021109">
    <property type="entry name" value="Peptidase_aspartic_dom_sf"/>
</dbReference>
<proteinExistence type="predicted"/>
<organism evidence="7 8">
    <name type="scientific">Elysia crispata</name>
    <name type="common">lettuce slug</name>
    <dbReference type="NCBI Taxonomy" id="231223"/>
    <lineage>
        <taxon>Eukaryota</taxon>
        <taxon>Metazoa</taxon>
        <taxon>Spiralia</taxon>
        <taxon>Lophotrochozoa</taxon>
        <taxon>Mollusca</taxon>
        <taxon>Gastropoda</taxon>
        <taxon>Heterobranchia</taxon>
        <taxon>Euthyneura</taxon>
        <taxon>Panpulmonata</taxon>
        <taxon>Sacoglossa</taxon>
        <taxon>Placobranchoidea</taxon>
        <taxon>Plakobranchidae</taxon>
        <taxon>Elysia</taxon>
    </lineage>
</organism>
<dbReference type="GO" id="GO:0004519">
    <property type="term" value="F:endonuclease activity"/>
    <property type="evidence" value="ECO:0007669"/>
    <property type="project" value="UniProtKB-KW"/>
</dbReference>
<dbReference type="InterPro" id="IPR001969">
    <property type="entry name" value="Aspartic_peptidase_AS"/>
</dbReference>
<evidence type="ECO:0000313" key="7">
    <source>
        <dbReference type="EMBL" id="KAK3741114.1"/>
    </source>
</evidence>
<dbReference type="GO" id="GO:0004190">
    <property type="term" value="F:aspartic-type endopeptidase activity"/>
    <property type="evidence" value="ECO:0007669"/>
    <property type="project" value="InterPro"/>
</dbReference>
<protein>
    <recommendedName>
        <fullName evidence="6">Peptidase A2 domain-containing protein</fullName>
    </recommendedName>
</protein>